<keyword evidence="2" id="KW-1185">Reference proteome</keyword>
<name>A0A6A7B8B3_9PLEO</name>
<accession>A0A6A7B8B3</accession>
<dbReference type="OrthoDB" id="2687876at2759"/>
<dbReference type="Proteomes" id="UP000799423">
    <property type="component" value="Unassembled WGS sequence"/>
</dbReference>
<reference evidence="1" key="1">
    <citation type="submission" date="2020-01" db="EMBL/GenBank/DDBJ databases">
        <authorList>
            <consortium name="DOE Joint Genome Institute"/>
            <person name="Haridas S."/>
            <person name="Albert R."/>
            <person name="Binder M."/>
            <person name="Bloem J."/>
            <person name="Labutti K."/>
            <person name="Salamov A."/>
            <person name="Andreopoulos B."/>
            <person name="Baker S.E."/>
            <person name="Barry K."/>
            <person name="Bills G."/>
            <person name="Bluhm B.H."/>
            <person name="Cannon C."/>
            <person name="Castanera R."/>
            <person name="Culley D.E."/>
            <person name="Daum C."/>
            <person name="Ezra D."/>
            <person name="Gonzalez J.B."/>
            <person name="Henrissat B."/>
            <person name="Kuo A."/>
            <person name="Liang C."/>
            <person name="Lipzen A."/>
            <person name="Lutzoni F."/>
            <person name="Magnuson J."/>
            <person name="Mondo S."/>
            <person name="Nolan M."/>
            <person name="Ohm R."/>
            <person name="Pangilinan J."/>
            <person name="Park H.-J."/>
            <person name="Ramirez L."/>
            <person name="Alfaro M."/>
            <person name="Sun H."/>
            <person name="Tritt A."/>
            <person name="Yoshinaga Y."/>
            <person name="Zwiers L.-H."/>
            <person name="Turgeon B.G."/>
            <person name="Goodwin S.B."/>
            <person name="Spatafora J.W."/>
            <person name="Crous P.W."/>
            <person name="Grigoriev I.V."/>
        </authorList>
    </citation>
    <scope>NUCLEOTIDE SEQUENCE</scope>
    <source>
        <strain evidence="1">IPT5</strain>
    </source>
</reference>
<proteinExistence type="predicted"/>
<evidence type="ECO:0000313" key="2">
    <source>
        <dbReference type="Proteomes" id="UP000799423"/>
    </source>
</evidence>
<dbReference type="EMBL" id="MU006305">
    <property type="protein sequence ID" value="KAF2850619.1"/>
    <property type="molecule type" value="Genomic_DNA"/>
</dbReference>
<evidence type="ECO:0000313" key="1">
    <source>
        <dbReference type="EMBL" id="KAF2850619.1"/>
    </source>
</evidence>
<organism evidence="1 2">
    <name type="scientific">Plenodomus tracheiphilus IPT5</name>
    <dbReference type="NCBI Taxonomy" id="1408161"/>
    <lineage>
        <taxon>Eukaryota</taxon>
        <taxon>Fungi</taxon>
        <taxon>Dikarya</taxon>
        <taxon>Ascomycota</taxon>
        <taxon>Pezizomycotina</taxon>
        <taxon>Dothideomycetes</taxon>
        <taxon>Pleosporomycetidae</taxon>
        <taxon>Pleosporales</taxon>
        <taxon>Pleosporineae</taxon>
        <taxon>Leptosphaeriaceae</taxon>
        <taxon>Plenodomus</taxon>
    </lineage>
</organism>
<protein>
    <submittedName>
        <fullName evidence="1">Uncharacterized protein</fullName>
    </submittedName>
</protein>
<dbReference type="AlphaFoldDB" id="A0A6A7B8B3"/>
<sequence>MLVSNTARCQPSHSRVVYVYVEDPTIIPEDARTHGLSLLKHLQAYSEWNEAWKTLTIRKDNGQVRCIQNASPPPELCQTNCLGDSPLLQVTQLHTLLDFKQRVSKVQCGSDTRILKIATFAHVIPSHRQEIKAYHFFTNYIMQ</sequence>
<gene>
    <name evidence="1" type="ORF">T440DRAFT_79756</name>
</gene>